<proteinExistence type="predicted"/>
<keyword evidence="1" id="KW-0812">Transmembrane</keyword>
<reference evidence="2 3" key="1">
    <citation type="submission" date="2019-04" db="EMBL/GenBank/DDBJ databases">
        <title>Crypto-aerobic microbial life in anoxic (sulfidic) marine sediments.</title>
        <authorList>
            <person name="Bhattacharya S."/>
            <person name="Roy C."/>
            <person name="Mondal N."/>
            <person name="Sarkar J."/>
            <person name="Mandal S."/>
            <person name="Rameez M.J."/>
            <person name="Ghosh W."/>
        </authorList>
    </citation>
    <scope>NUCLEOTIDE SEQUENCE [LARGE SCALE GENOMIC DNA]</scope>
    <source>
        <strain evidence="2 3">SBBC</strain>
    </source>
</reference>
<sequence length="170" mass="17051">MTMISVHLLTLLQARGLGLSEAVAVGALLGPAQVAARLVEMAGRGRHHPAWTMLFATGCVALGLALLALGLVLPALAILFYGAGNGIFSIARGALPLAIFGPERYPSLMGQLARPSLLAQAAAPMIGGALIVGQGPAVTLAVIAILGALNLGLSALLLALGCHREALAPA</sequence>
<name>A0A4U0Z602_9RHOB</name>
<feature type="transmembrane region" description="Helical" evidence="1">
    <location>
        <begin position="78"/>
        <end position="100"/>
    </location>
</feature>
<evidence type="ECO:0000313" key="3">
    <source>
        <dbReference type="Proteomes" id="UP000306340"/>
    </source>
</evidence>
<protein>
    <submittedName>
        <fullName evidence="2">MFS transporter</fullName>
    </submittedName>
</protein>
<keyword evidence="1" id="KW-0472">Membrane</keyword>
<gene>
    <name evidence="2" type="ORF">FAZ78_03040</name>
</gene>
<dbReference type="Proteomes" id="UP000306340">
    <property type="component" value="Unassembled WGS sequence"/>
</dbReference>
<feature type="transmembrane region" description="Helical" evidence="1">
    <location>
        <begin position="51"/>
        <end position="72"/>
    </location>
</feature>
<comment type="caution">
    <text evidence="2">The sequence shown here is derived from an EMBL/GenBank/DDBJ whole genome shotgun (WGS) entry which is preliminary data.</text>
</comment>
<organism evidence="2 3">
    <name type="scientific">Cereibacter changlensis</name>
    <dbReference type="NCBI Taxonomy" id="402884"/>
    <lineage>
        <taxon>Bacteria</taxon>
        <taxon>Pseudomonadati</taxon>
        <taxon>Pseudomonadota</taxon>
        <taxon>Alphaproteobacteria</taxon>
        <taxon>Rhodobacterales</taxon>
        <taxon>Paracoccaceae</taxon>
        <taxon>Cereibacter</taxon>
    </lineage>
</organism>
<dbReference type="AlphaFoldDB" id="A0A4U0Z602"/>
<accession>A0A4U0Z602</accession>
<dbReference type="EMBL" id="SWAU01000015">
    <property type="protein sequence ID" value="TKA97991.1"/>
    <property type="molecule type" value="Genomic_DNA"/>
</dbReference>
<evidence type="ECO:0000256" key="1">
    <source>
        <dbReference type="SAM" id="Phobius"/>
    </source>
</evidence>
<dbReference type="InterPro" id="IPR036259">
    <property type="entry name" value="MFS_trans_sf"/>
</dbReference>
<keyword evidence="1" id="KW-1133">Transmembrane helix</keyword>
<evidence type="ECO:0000313" key="2">
    <source>
        <dbReference type="EMBL" id="TKA97991.1"/>
    </source>
</evidence>
<dbReference type="SUPFAM" id="SSF103473">
    <property type="entry name" value="MFS general substrate transporter"/>
    <property type="match status" value="1"/>
</dbReference>
<feature type="transmembrane region" description="Helical" evidence="1">
    <location>
        <begin position="138"/>
        <end position="160"/>
    </location>
</feature>